<dbReference type="GO" id="GO:0033786">
    <property type="term" value="F:heptose-1-phosphate adenylyltransferase activity"/>
    <property type="evidence" value="ECO:0007669"/>
    <property type="project" value="TreeGrafter"/>
</dbReference>
<dbReference type="SUPFAM" id="SSF53613">
    <property type="entry name" value="Ribokinase-like"/>
    <property type="match status" value="1"/>
</dbReference>
<sequence>MHSKILSLNEAAQWRADDDRRAWVLCHGCFDLFHVGHLKHLQAAKALGDYLVVSITSDAFVNKGPGRPVFSAEKRAEMLAALECVDYVVIVDGPSALPAIEAIQPDIYCKGSDYKGEDITGKFDQEKAAVESHGGKVAFTDCETHSSSSLINEHMPVFDEETTAFLKKAKADGVAEQIQGYLGKIKTLKVLVVGEMITDKYIYVSALGKSAKENIIATEYKSQEAFDGGIAAVVKHIDHLCRTALMLSDRRLTKTRYVEPPYTRKLFEVYQSEPDIYDSGFFRDELTGCLNWADVIIVCDYGHGMITPEVVAALVSQPKFLAVNVQTNAGNLGYNLLTKYPRADFLCVDAMEARLAAQDRHSDIGHLAGFALPELIDCPAIVVTHGSAGCYVYDQFSNTTTHVPAFRQTVVDTMGAGDAFFAIASLFAYCGASPEIIGLVGNVAGAMKVGVVGHREPTDPVKFQRYIQTLLK</sequence>
<dbReference type="InterPro" id="IPR011611">
    <property type="entry name" value="PfkB_dom"/>
</dbReference>
<proteinExistence type="predicted"/>
<evidence type="ECO:0000259" key="3">
    <source>
        <dbReference type="Pfam" id="PF00294"/>
    </source>
</evidence>
<name>A0A6J5Q3S8_9CAUD</name>
<dbReference type="InterPro" id="IPR029056">
    <property type="entry name" value="Ribokinase-like"/>
</dbReference>
<dbReference type="EMBL" id="LR797536">
    <property type="protein sequence ID" value="CAB4223486.1"/>
    <property type="molecule type" value="Genomic_DNA"/>
</dbReference>
<feature type="domain" description="Carbohydrate kinase PfkB" evidence="3">
    <location>
        <begin position="341"/>
        <end position="457"/>
    </location>
</feature>
<organism evidence="5">
    <name type="scientific">uncultured Caudovirales phage</name>
    <dbReference type="NCBI Taxonomy" id="2100421"/>
    <lineage>
        <taxon>Viruses</taxon>
        <taxon>Duplodnaviria</taxon>
        <taxon>Heunggongvirae</taxon>
        <taxon>Uroviricota</taxon>
        <taxon>Caudoviricetes</taxon>
        <taxon>Peduoviridae</taxon>
        <taxon>Maltschvirus</taxon>
        <taxon>Maltschvirus maltsch</taxon>
    </lineage>
</organism>
<dbReference type="Pfam" id="PF00294">
    <property type="entry name" value="PfkB"/>
    <property type="match status" value="1"/>
</dbReference>
<dbReference type="SUPFAM" id="SSF52374">
    <property type="entry name" value="Nucleotidylyl transferase"/>
    <property type="match status" value="1"/>
</dbReference>
<dbReference type="CDD" id="cd02172">
    <property type="entry name" value="RfaE_N"/>
    <property type="match status" value="1"/>
</dbReference>
<evidence type="ECO:0000313" key="5">
    <source>
        <dbReference type="EMBL" id="CAB4176161.1"/>
    </source>
</evidence>
<dbReference type="Gene3D" id="3.40.1190.20">
    <property type="match status" value="2"/>
</dbReference>
<evidence type="ECO:0000259" key="4">
    <source>
        <dbReference type="Pfam" id="PF01467"/>
    </source>
</evidence>
<reference evidence="5" key="1">
    <citation type="submission" date="2020-05" db="EMBL/GenBank/DDBJ databases">
        <authorList>
            <person name="Chiriac C."/>
            <person name="Salcher M."/>
            <person name="Ghai R."/>
            <person name="Kavagutti S V."/>
        </authorList>
    </citation>
    <scope>NUCLEOTIDE SEQUENCE</scope>
</reference>
<evidence type="ECO:0000256" key="2">
    <source>
        <dbReference type="ARBA" id="ARBA00023277"/>
    </source>
</evidence>
<keyword evidence="2" id="KW-0119">Carbohydrate metabolism</keyword>
<gene>
    <name evidence="6" type="ORF">UFOVP1425_12</name>
    <name evidence="7" type="ORF">UFOVP1672_74</name>
    <name evidence="5" type="ORF">UFOVP988_12</name>
</gene>
<dbReference type="EMBL" id="LR796943">
    <property type="protein sequence ID" value="CAB4176161.1"/>
    <property type="molecule type" value="Genomic_DNA"/>
</dbReference>
<evidence type="ECO:0000313" key="6">
    <source>
        <dbReference type="EMBL" id="CAB4210451.1"/>
    </source>
</evidence>
<protein>
    <submittedName>
        <fullName evidence="5">Cytidyltransferase-like domain</fullName>
    </submittedName>
</protein>
<feature type="domain" description="Cytidyltransferase-like" evidence="4">
    <location>
        <begin position="26"/>
        <end position="151"/>
    </location>
</feature>
<dbReference type="NCBIfam" id="TIGR00125">
    <property type="entry name" value="cyt_tran_rel"/>
    <property type="match status" value="1"/>
</dbReference>
<dbReference type="EMBL" id="LR797367">
    <property type="protein sequence ID" value="CAB4210451.1"/>
    <property type="molecule type" value="Genomic_DNA"/>
</dbReference>
<dbReference type="InterPro" id="IPR014729">
    <property type="entry name" value="Rossmann-like_a/b/a_fold"/>
</dbReference>
<keyword evidence="1" id="KW-0511">Multifunctional enzyme</keyword>
<dbReference type="InterPro" id="IPR004821">
    <property type="entry name" value="Cyt_trans-like"/>
</dbReference>
<dbReference type="PANTHER" id="PTHR46969">
    <property type="entry name" value="BIFUNCTIONAL PROTEIN HLDE"/>
    <property type="match status" value="1"/>
</dbReference>
<dbReference type="PANTHER" id="PTHR46969:SF1">
    <property type="entry name" value="BIFUNCTIONAL PROTEIN HLDE"/>
    <property type="match status" value="1"/>
</dbReference>
<dbReference type="Pfam" id="PF01467">
    <property type="entry name" value="CTP_transf_like"/>
    <property type="match status" value="1"/>
</dbReference>
<evidence type="ECO:0000313" key="7">
    <source>
        <dbReference type="EMBL" id="CAB4223486.1"/>
    </source>
</evidence>
<keyword evidence="5" id="KW-0808">Transferase</keyword>
<dbReference type="Gene3D" id="3.40.50.620">
    <property type="entry name" value="HUPs"/>
    <property type="match status" value="1"/>
</dbReference>
<evidence type="ECO:0000256" key="1">
    <source>
        <dbReference type="ARBA" id="ARBA00023268"/>
    </source>
</evidence>
<accession>A0A6J5Q3S8</accession>
<dbReference type="GO" id="GO:0033785">
    <property type="term" value="F:heptose 7-phosphate kinase activity"/>
    <property type="evidence" value="ECO:0007669"/>
    <property type="project" value="TreeGrafter"/>
</dbReference>